<accession>A0AAD8VKW8</accession>
<feature type="region of interest" description="Disordered" evidence="1">
    <location>
        <begin position="1"/>
        <end position="140"/>
    </location>
</feature>
<reference evidence="2" key="1">
    <citation type="submission" date="2023-07" db="EMBL/GenBank/DDBJ databases">
        <title>A chromosome-level genome assembly of Lolium multiflorum.</title>
        <authorList>
            <person name="Chen Y."/>
            <person name="Copetti D."/>
            <person name="Kolliker R."/>
            <person name="Studer B."/>
        </authorList>
    </citation>
    <scope>NUCLEOTIDE SEQUENCE</scope>
    <source>
        <strain evidence="2">02402/16</strain>
        <tissue evidence="2">Leaf</tissue>
    </source>
</reference>
<protein>
    <recommendedName>
        <fullName evidence="4">CCHC-type domain-containing protein</fullName>
    </recommendedName>
</protein>
<feature type="compositionally biased region" description="Low complexity" evidence="1">
    <location>
        <begin position="12"/>
        <end position="21"/>
    </location>
</feature>
<dbReference type="Proteomes" id="UP001231189">
    <property type="component" value="Unassembled WGS sequence"/>
</dbReference>
<dbReference type="AlphaFoldDB" id="A0AAD8VKW8"/>
<organism evidence="2 3">
    <name type="scientific">Lolium multiflorum</name>
    <name type="common">Italian ryegrass</name>
    <name type="synonym">Lolium perenne subsp. multiflorum</name>
    <dbReference type="NCBI Taxonomy" id="4521"/>
    <lineage>
        <taxon>Eukaryota</taxon>
        <taxon>Viridiplantae</taxon>
        <taxon>Streptophyta</taxon>
        <taxon>Embryophyta</taxon>
        <taxon>Tracheophyta</taxon>
        <taxon>Spermatophyta</taxon>
        <taxon>Magnoliopsida</taxon>
        <taxon>Liliopsida</taxon>
        <taxon>Poales</taxon>
        <taxon>Poaceae</taxon>
        <taxon>BOP clade</taxon>
        <taxon>Pooideae</taxon>
        <taxon>Poodae</taxon>
        <taxon>Poeae</taxon>
        <taxon>Poeae Chloroplast Group 2 (Poeae type)</taxon>
        <taxon>Loliodinae</taxon>
        <taxon>Loliinae</taxon>
        <taxon>Lolium</taxon>
    </lineage>
</organism>
<evidence type="ECO:0000313" key="3">
    <source>
        <dbReference type="Proteomes" id="UP001231189"/>
    </source>
</evidence>
<name>A0AAD8VKW8_LOLMU</name>
<evidence type="ECO:0008006" key="4">
    <source>
        <dbReference type="Google" id="ProtNLM"/>
    </source>
</evidence>
<dbReference type="EMBL" id="JAUUTY010000007">
    <property type="protein sequence ID" value="KAK1608495.1"/>
    <property type="molecule type" value="Genomic_DNA"/>
</dbReference>
<proteinExistence type="predicted"/>
<evidence type="ECO:0000313" key="2">
    <source>
        <dbReference type="EMBL" id="KAK1608495.1"/>
    </source>
</evidence>
<keyword evidence="3" id="KW-1185">Reference proteome</keyword>
<gene>
    <name evidence="2" type="ORF">QYE76_032168</name>
</gene>
<comment type="caution">
    <text evidence="2">The sequence shown here is derived from an EMBL/GenBank/DDBJ whole genome shotgun (WGS) entry which is preliminary data.</text>
</comment>
<sequence length="257" mass="25344">MPVVRPPGGSGPFSPAGPGSPTWLHPFCPAIDGDGSSRSRRWYAMVEEDEQEELASSGSSSHRSYSDVGRDGSPSPARVASPEVAQVGGGGAAAAPPQLVRRLASTISRPEASRVDGSGPSRGLGGRRGPQPKQHRCRAPLPSFSVPAGVPAGLAGLCFNCSGPRRCLTCKSEEHVARQCPTSVPPVAGAVAVGATAASSGGPFASSSAPGCSSATPGCSIDGRCCGASGACPSGAGCALPATSASASGCRCTRSGC</sequence>
<evidence type="ECO:0000256" key="1">
    <source>
        <dbReference type="SAM" id="MobiDB-lite"/>
    </source>
</evidence>